<feature type="region of interest" description="Disordered" evidence="4">
    <location>
        <begin position="15"/>
        <end position="36"/>
    </location>
</feature>
<protein>
    <submittedName>
        <fullName evidence="6">Unannotated protein</fullName>
    </submittedName>
</protein>
<accession>A0A6J6HI16</accession>
<dbReference type="InterPro" id="IPR007561">
    <property type="entry name" value="Cell_div_SepF/SepF-rel"/>
</dbReference>
<dbReference type="EMBL" id="CAEZUW010000065">
    <property type="protein sequence ID" value="CAB4612606.1"/>
    <property type="molecule type" value="Genomic_DNA"/>
</dbReference>
<dbReference type="Pfam" id="PF04472">
    <property type="entry name" value="SepF"/>
    <property type="match status" value="1"/>
</dbReference>
<dbReference type="GO" id="GO:0000917">
    <property type="term" value="P:division septum assembly"/>
    <property type="evidence" value="ECO:0007669"/>
    <property type="project" value="UniProtKB-KW"/>
</dbReference>
<keyword evidence="2" id="KW-0717">Septation</keyword>
<reference evidence="6" key="1">
    <citation type="submission" date="2020-05" db="EMBL/GenBank/DDBJ databases">
        <authorList>
            <person name="Chiriac C."/>
            <person name="Salcher M."/>
            <person name="Ghai R."/>
            <person name="Kavagutti S V."/>
        </authorList>
    </citation>
    <scope>NUCLEOTIDE SEQUENCE</scope>
</reference>
<name>A0A6J6HI16_9ZZZZ</name>
<evidence type="ECO:0000256" key="2">
    <source>
        <dbReference type="ARBA" id="ARBA00023210"/>
    </source>
</evidence>
<evidence type="ECO:0000256" key="1">
    <source>
        <dbReference type="ARBA" id="ARBA00022618"/>
    </source>
</evidence>
<proteinExistence type="inferred from homology"/>
<dbReference type="PANTHER" id="PTHR35798">
    <property type="entry name" value="CELL DIVISION PROTEIN SEPF"/>
    <property type="match status" value="1"/>
</dbReference>
<dbReference type="HAMAP" id="MF_01197">
    <property type="entry name" value="SepF"/>
    <property type="match status" value="1"/>
</dbReference>
<keyword evidence="1" id="KW-0132">Cell division</keyword>
<evidence type="ECO:0000256" key="3">
    <source>
        <dbReference type="ARBA" id="ARBA00023306"/>
    </source>
</evidence>
<organism evidence="6">
    <name type="scientific">freshwater metagenome</name>
    <dbReference type="NCBI Taxonomy" id="449393"/>
    <lineage>
        <taxon>unclassified sequences</taxon>
        <taxon>metagenomes</taxon>
        <taxon>ecological metagenomes</taxon>
    </lineage>
</organism>
<dbReference type="EMBL" id="CAEZSH010000073">
    <property type="protein sequence ID" value="CAB4540376.1"/>
    <property type="molecule type" value="Genomic_DNA"/>
</dbReference>
<evidence type="ECO:0000313" key="5">
    <source>
        <dbReference type="EMBL" id="CAB4540376.1"/>
    </source>
</evidence>
<feature type="compositionally biased region" description="Low complexity" evidence="4">
    <location>
        <begin position="20"/>
        <end position="33"/>
    </location>
</feature>
<sequence length="134" mass="14535">MGLFSKVTGYLGIGDDEQPTTTTASAPRAARPVVTRRRSAGDISEIQTFDPVSYSEARSIAEVYRVGVPVIVNMAQMSEADARKLVDFMCGLKEGLDGHIKRVTAKVYLLTPNSVEVNDEDESELDGSDDLVKP</sequence>
<keyword evidence="3" id="KW-0131">Cell cycle</keyword>
<evidence type="ECO:0000256" key="4">
    <source>
        <dbReference type="SAM" id="MobiDB-lite"/>
    </source>
</evidence>
<gene>
    <name evidence="5" type="ORF">UFOPK1410_00670</name>
    <name evidence="6" type="ORF">UFOPK1855_00508</name>
</gene>
<dbReference type="AlphaFoldDB" id="A0A6J6HI16"/>
<evidence type="ECO:0000313" key="6">
    <source>
        <dbReference type="EMBL" id="CAB4612606.1"/>
    </source>
</evidence>
<dbReference type="PANTHER" id="PTHR35798:SF1">
    <property type="entry name" value="CELL DIVISION PROTEIN SEPF"/>
    <property type="match status" value="1"/>
</dbReference>
<dbReference type="InterPro" id="IPR038594">
    <property type="entry name" value="SepF-like_sf"/>
</dbReference>
<dbReference type="InterPro" id="IPR023052">
    <property type="entry name" value="Cell_div_SepF"/>
</dbReference>
<dbReference type="Gene3D" id="3.30.110.150">
    <property type="entry name" value="SepF-like protein"/>
    <property type="match status" value="1"/>
</dbReference>